<dbReference type="InterPro" id="IPR033390">
    <property type="entry name" value="Rv2179c-like"/>
</dbReference>
<dbReference type="AlphaFoldDB" id="A0A1H9U1T9"/>
<dbReference type="EMBL" id="FOGO01000007">
    <property type="protein sequence ID" value="SES03201.1"/>
    <property type="molecule type" value="Genomic_DNA"/>
</dbReference>
<gene>
    <name evidence="2" type="ORF">SAMN05421870_107213</name>
</gene>
<accession>A0A1H9U1T9</accession>
<reference evidence="3" key="1">
    <citation type="submission" date="2016-10" db="EMBL/GenBank/DDBJ databases">
        <authorList>
            <person name="Varghese N."/>
            <person name="Submissions S."/>
        </authorList>
    </citation>
    <scope>NUCLEOTIDE SEQUENCE [LARGE SCALE GENOMIC DNA]</scope>
    <source>
        <strain evidence="3">CGMCC 4.6825</strain>
    </source>
</reference>
<dbReference type="Proteomes" id="UP000182841">
    <property type="component" value="Unassembled WGS sequence"/>
</dbReference>
<sequence length="179" mass="20678">MTGIDYDLEFLEDGRTIELISIGMVCDDGREYYAANRDMPVRKIRRHQWLMENVVPHLPKGHGDLRNSMSKRWLFHYGDPRVKSRATIADEVAAFIQATEDVELWANYGAYDHVCLAQLWGTMMALPDGVPMFTNDIQQEARRLGIAWDELPQQESGEHNALADARHNQIIRRWLAQRA</sequence>
<name>A0A1H9U1T9_9ACTN</name>
<organism evidence="2 3">
    <name type="scientific">Streptomyces qinglanensis</name>
    <dbReference type="NCBI Taxonomy" id="943816"/>
    <lineage>
        <taxon>Bacteria</taxon>
        <taxon>Bacillati</taxon>
        <taxon>Actinomycetota</taxon>
        <taxon>Actinomycetes</taxon>
        <taxon>Kitasatosporales</taxon>
        <taxon>Streptomycetaceae</taxon>
        <taxon>Streptomyces</taxon>
    </lineage>
</organism>
<evidence type="ECO:0000313" key="2">
    <source>
        <dbReference type="EMBL" id="SES03201.1"/>
    </source>
</evidence>
<dbReference type="GO" id="GO:0003676">
    <property type="term" value="F:nucleic acid binding"/>
    <property type="evidence" value="ECO:0007669"/>
    <property type="project" value="InterPro"/>
</dbReference>
<keyword evidence="3" id="KW-1185">Reference proteome</keyword>
<dbReference type="InterPro" id="IPR036397">
    <property type="entry name" value="RNaseH_sf"/>
</dbReference>
<feature type="domain" description="3'-5' exoribonuclease Rv2179c-like" evidence="1">
    <location>
        <begin position="82"/>
        <end position="169"/>
    </location>
</feature>
<protein>
    <recommendedName>
        <fullName evidence="1">3'-5' exoribonuclease Rv2179c-like domain-containing protein</fullName>
    </recommendedName>
</protein>
<dbReference type="OrthoDB" id="4640719at2"/>
<dbReference type="Pfam" id="PF16473">
    <property type="entry name" value="Rv2179c-like"/>
    <property type="match status" value="1"/>
</dbReference>
<proteinExistence type="predicted"/>
<dbReference type="Gene3D" id="3.30.420.10">
    <property type="entry name" value="Ribonuclease H-like superfamily/Ribonuclease H"/>
    <property type="match status" value="1"/>
</dbReference>
<evidence type="ECO:0000259" key="1">
    <source>
        <dbReference type="Pfam" id="PF16473"/>
    </source>
</evidence>
<dbReference type="RefSeq" id="WP_075001133.1">
    <property type="nucleotide sequence ID" value="NZ_FOGO01000007.1"/>
</dbReference>
<evidence type="ECO:0000313" key="3">
    <source>
        <dbReference type="Proteomes" id="UP000182841"/>
    </source>
</evidence>